<evidence type="ECO:0000313" key="2">
    <source>
        <dbReference type="EMBL" id="TWT55556.1"/>
    </source>
</evidence>
<dbReference type="AlphaFoldDB" id="A0A5C5WY03"/>
<dbReference type="InterPro" id="IPR013830">
    <property type="entry name" value="SGNH_hydro"/>
</dbReference>
<dbReference type="InterPro" id="IPR051532">
    <property type="entry name" value="Ester_Hydrolysis_Enzymes"/>
</dbReference>
<proteinExistence type="predicted"/>
<dbReference type="Pfam" id="PF13472">
    <property type="entry name" value="Lipase_GDSL_2"/>
    <property type="match status" value="1"/>
</dbReference>
<dbReference type="GO" id="GO:0016788">
    <property type="term" value="F:hydrolase activity, acting on ester bonds"/>
    <property type="evidence" value="ECO:0007669"/>
    <property type="project" value="UniProtKB-ARBA"/>
</dbReference>
<organism evidence="2 3">
    <name type="scientific">Thalassoglobus neptunius</name>
    <dbReference type="NCBI Taxonomy" id="1938619"/>
    <lineage>
        <taxon>Bacteria</taxon>
        <taxon>Pseudomonadati</taxon>
        <taxon>Planctomycetota</taxon>
        <taxon>Planctomycetia</taxon>
        <taxon>Planctomycetales</taxon>
        <taxon>Planctomycetaceae</taxon>
        <taxon>Thalassoglobus</taxon>
    </lineage>
</organism>
<dbReference type="PANTHER" id="PTHR30383">
    <property type="entry name" value="THIOESTERASE 1/PROTEASE 1/LYSOPHOSPHOLIPASE L1"/>
    <property type="match status" value="1"/>
</dbReference>
<dbReference type="EMBL" id="SIHI01000003">
    <property type="protein sequence ID" value="TWT55556.1"/>
    <property type="molecule type" value="Genomic_DNA"/>
</dbReference>
<evidence type="ECO:0000313" key="3">
    <source>
        <dbReference type="Proteomes" id="UP000317243"/>
    </source>
</evidence>
<gene>
    <name evidence="2" type="ORF">KOR42_26830</name>
</gene>
<protein>
    <recommendedName>
        <fullName evidence="1">SGNH hydrolase-type esterase domain-containing protein</fullName>
    </recommendedName>
</protein>
<evidence type="ECO:0000259" key="1">
    <source>
        <dbReference type="Pfam" id="PF13472"/>
    </source>
</evidence>
<name>A0A5C5WY03_9PLAN</name>
<dbReference type="CDD" id="cd00229">
    <property type="entry name" value="SGNH_hydrolase"/>
    <property type="match status" value="1"/>
</dbReference>
<dbReference type="SUPFAM" id="SSF52266">
    <property type="entry name" value="SGNH hydrolase"/>
    <property type="match status" value="1"/>
</dbReference>
<dbReference type="Proteomes" id="UP000317243">
    <property type="component" value="Unassembled WGS sequence"/>
</dbReference>
<comment type="caution">
    <text evidence="2">The sequence shown here is derived from an EMBL/GenBank/DDBJ whole genome shotgun (WGS) entry which is preliminary data.</text>
</comment>
<reference evidence="2 3" key="1">
    <citation type="submission" date="2019-02" db="EMBL/GenBank/DDBJ databases">
        <title>Deep-cultivation of Planctomycetes and their phenomic and genomic characterization uncovers novel biology.</title>
        <authorList>
            <person name="Wiegand S."/>
            <person name="Jogler M."/>
            <person name="Boedeker C."/>
            <person name="Pinto D."/>
            <person name="Vollmers J."/>
            <person name="Rivas-Marin E."/>
            <person name="Kohn T."/>
            <person name="Peeters S.H."/>
            <person name="Heuer A."/>
            <person name="Rast P."/>
            <person name="Oberbeckmann S."/>
            <person name="Bunk B."/>
            <person name="Jeske O."/>
            <person name="Meyerdierks A."/>
            <person name="Storesund J.E."/>
            <person name="Kallscheuer N."/>
            <person name="Luecker S."/>
            <person name="Lage O.M."/>
            <person name="Pohl T."/>
            <person name="Merkel B.J."/>
            <person name="Hornburger P."/>
            <person name="Mueller R.-W."/>
            <person name="Bruemmer F."/>
            <person name="Labrenz M."/>
            <person name="Spormann A.M."/>
            <person name="Op Den Camp H."/>
            <person name="Overmann J."/>
            <person name="Amann R."/>
            <person name="Jetten M.S.M."/>
            <person name="Mascher T."/>
            <person name="Medema M.H."/>
            <person name="Devos D.P."/>
            <person name="Kaster A.-K."/>
            <person name="Ovreas L."/>
            <person name="Rohde M."/>
            <person name="Galperin M.Y."/>
            <person name="Jogler C."/>
        </authorList>
    </citation>
    <scope>NUCLEOTIDE SEQUENCE [LARGE SCALE GENOMIC DNA]</scope>
    <source>
        <strain evidence="2 3">KOR42</strain>
    </source>
</reference>
<accession>A0A5C5WY03</accession>
<dbReference type="InterPro" id="IPR036514">
    <property type="entry name" value="SGNH_hydro_sf"/>
</dbReference>
<feature type="domain" description="SGNH hydrolase-type esterase" evidence="1">
    <location>
        <begin position="76"/>
        <end position="314"/>
    </location>
</feature>
<keyword evidence="3" id="KW-1185">Reference proteome</keyword>
<dbReference type="Gene3D" id="3.40.50.1110">
    <property type="entry name" value="SGNH hydrolase"/>
    <property type="match status" value="1"/>
</dbReference>
<sequence length="349" mass="39005">MISELSLRAYIASRGWTTNCFAPQLDLFVPDSVNGATLRSNFRLKSGSFDIRTNQFGLRGPEIEPKPTDETLRIAVLGGSSAFGYFASDGQEAARLLEELIREAITEGSDRSIEVLNAGVPGYNLFHTIHRFQSRVCPLKPDIVLLYLGWNDLTYVVSESPNTQQHQQRTLAPQWERLLGSFVLYDVIAYRIFQRSPQFAPQSGINKQPTEAGIAQFRKNLDRLLTDIESCGAVPVVCMQLMAAHPDADSRLDSSLGTTPEDVREVKELGIWLRDELTQIAEERQLMLIDANSSIPIDPDHLADAIHPTLVGERRLADFWKESIEPLVSAQWEKDAAIDEEVPDQTDAP</sequence>